<dbReference type="AlphaFoldDB" id="A0A0A9BAQ5"/>
<proteinExistence type="predicted"/>
<accession>A0A0A9BAQ5</accession>
<protein>
    <submittedName>
        <fullName evidence="2">Uncharacterized protein</fullName>
    </submittedName>
</protein>
<name>A0A0A9BAQ5_ARUDO</name>
<organism evidence="2">
    <name type="scientific">Arundo donax</name>
    <name type="common">Giant reed</name>
    <name type="synonym">Donax arundinaceus</name>
    <dbReference type="NCBI Taxonomy" id="35708"/>
    <lineage>
        <taxon>Eukaryota</taxon>
        <taxon>Viridiplantae</taxon>
        <taxon>Streptophyta</taxon>
        <taxon>Embryophyta</taxon>
        <taxon>Tracheophyta</taxon>
        <taxon>Spermatophyta</taxon>
        <taxon>Magnoliopsida</taxon>
        <taxon>Liliopsida</taxon>
        <taxon>Poales</taxon>
        <taxon>Poaceae</taxon>
        <taxon>PACMAD clade</taxon>
        <taxon>Arundinoideae</taxon>
        <taxon>Arundineae</taxon>
        <taxon>Arundo</taxon>
    </lineage>
</organism>
<sequence>MAHKHAVSLAAASLSGPQQDAGGVVVELR</sequence>
<evidence type="ECO:0000256" key="1">
    <source>
        <dbReference type="SAM" id="MobiDB-lite"/>
    </source>
</evidence>
<evidence type="ECO:0000313" key="2">
    <source>
        <dbReference type="EMBL" id="JAD60416.1"/>
    </source>
</evidence>
<reference evidence="2" key="1">
    <citation type="submission" date="2014-09" db="EMBL/GenBank/DDBJ databases">
        <authorList>
            <person name="Magalhaes I.L.F."/>
            <person name="Oliveira U."/>
            <person name="Santos F.R."/>
            <person name="Vidigal T.H.D.A."/>
            <person name="Brescovit A.D."/>
            <person name="Santos A.J."/>
        </authorList>
    </citation>
    <scope>NUCLEOTIDE SEQUENCE</scope>
    <source>
        <tissue evidence="2">Shoot tissue taken approximately 20 cm above the soil surface</tissue>
    </source>
</reference>
<feature type="region of interest" description="Disordered" evidence="1">
    <location>
        <begin position="1"/>
        <end position="29"/>
    </location>
</feature>
<reference evidence="2" key="2">
    <citation type="journal article" date="2015" name="Data Brief">
        <title>Shoot transcriptome of the giant reed, Arundo donax.</title>
        <authorList>
            <person name="Barrero R.A."/>
            <person name="Guerrero F.D."/>
            <person name="Moolhuijzen P."/>
            <person name="Goolsby J.A."/>
            <person name="Tidwell J."/>
            <person name="Bellgard S.E."/>
            <person name="Bellgard M.I."/>
        </authorList>
    </citation>
    <scope>NUCLEOTIDE SEQUENCE</scope>
    <source>
        <tissue evidence="2">Shoot tissue taken approximately 20 cm above the soil surface</tissue>
    </source>
</reference>
<dbReference type="EMBL" id="GBRH01237479">
    <property type="protein sequence ID" value="JAD60416.1"/>
    <property type="molecule type" value="Transcribed_RNA"/>
</dbReference>